<dbReference type="HOGENOM" id="CLU_049109_3_1_1"/>
<dbReference type="GeneID" id="19397579"/>
<dbReference type="GO" id="GO:0005778">
    <property type="term" value="C:peroxisomal membrane"/>
    <property type="evidence" value="ECO:0007669"/>
    <property type="project" value="TreeGrafter"/>
</dbReference>
<dbReference type="Pfam" id="PF04117">
    <property type="entry name" value="Mpv17_PMP22"/>
    <property type="match status" value="1"/>
</dbReference>
<dbReference type="OrthoDB" id="10267969at2759"/>
<sequence>MKLPPIATACLSALAIDSCSNIIAQRLKAWNESKPFVFDRVLFTQFAIMVVLTAPVNYHWQNWLERAFPGWTTTTHTRPVGESEEEKGIMLKEDGEARGYVEEEVRVRNWWNIFKKWFTDCITMGALLNQSMFLILIGIMKGKTMGMIVQDFRHELFGLIFDSYKVWPIANFFSTTLVPVERRIIFLSFCGLLWNIYLSLVAARL</sequence>
<keyword evidence="4 6" id="KW-1133">Transmembrane helix</keyword>
<name>R0IDK7_EXST2</name>
<keyword evidence="3 6" id="KW-0812">Transmembrane</keyword>
<dbReference type="EMBL" id="KB908833">
    <property type="protein sequence ID" value="EOA83435.1"/>
    <property type="molecule type" value="Genomic_DNA"/>
</dbReference>
<accession>R0IDK7</accession>
<evidence type="ECO:0000256" key="4">
    <source>
        <dbReference type="ARBA" id="ARBA00022989"/>
    </source>
</evidence>
<evidence type="ECO:0000256" key="3">
    <source>
        <dbReference type="ARBA" id="ARBA00022692"/>
    </source>
</evidence>
<evidence type="ECO:0000256" key="1">
    <source>
        <dbReference type="ARBA" id="ARBA00004141"/>
    </source>
</evidence>
<dbReference type="Proteomes" id="UP000016935">
    <property type="component" value="Unassembled WGS sequence"/>
</dbReference>
<gene>
    <name evidence="7" type="ORF">SETTUDRAFT_155964</name>
</gene>
<organism evidence="7 8">
    <name type="scientific">Exserohilum turcicum (strain 28A)</name>
    <name type="common">Northern leaf blight fungus</name>
    <name type="synonym">Setosphaeria turcica</name>
    <dbReference type="NCBI Taxonomy" id="671987"/>
    <lineage>
        <taxon>Eukaryota</taxon>
        <taxon>Fungi</taxon>
        <taxon>Dikarya</taxon>
        <taxon>Ascomycota</taxon>
        <taxon>Pezizomycotina</taxon>
        <taxon>Dothideomycetes</taxon>
        <taxon>Pleosporomycetidae</taxon>
        <taxon>Pleosporales</taxon>
        <taxon>Pleosporineae</taxon>
        <taxon>Pleosporaceae</taxon>
        <taxon>Exserohilum</taxon>
    </lineage>
</organism>
<comment type="subcellular location">
    <subcellularLocation>
        <location evidence="1">Membrane</location>
        <topology evidence="1">Multi-pass membrane protein</topology>
    </subcellularLocation>
</comment>
<proteinExistence type="inferred from homology"/>
<feature type="transmembrane region" description="Helical" evidence="6">
    <location>
        <begin position="40"/>
        <end position="58"/>
    </location>
</feature>
<comment type="similarity">
    <text evidence="2 6">Belongs to the peroxisomal membrane protein PXMP2/4 family.</text>
</comment>
<evidence type="ECO:0000256" key="6">
    <source>
        <dbReference type="RuleBase" id="RU363053"/>
    </source>
</evidence>
<feature type="transmembrane region" description="Helical" evidence="6">
    <location>
        <begin position="117"/>
        <end position="140"/>
    </location>
</feature>
<evidence type="ECO:0000256" key="2">
    <source>
        <dbReference type="ARBA" id="ARBA00006824"/>
    </source>
</evidence>
<dbReference type="STRING" id="671987.R0IDK7"/>
<dbReference type="PANTHER" id="PTHR11266:SF80">
    <property type="entry name" value="PEROXISOMAL MEMBRANE PROTEIN 2"/>
    <property type="match status" value="1"/>
</dbReference>
<reference evidence="7 8" key="1">
    <citation type="journal article" date="2012" name="PLoS Pathog.">
        <title>Diverse lifestyles and strategies of plant pathogenesis encoded in the genomes of eighteen Dothideomycetes fungi.</title>
        <authorList>
            <person name="Ohm R.A."/>
            <person name="Feau N."/>
            <person name="Henrissat B."/>
            <person name="Schoch C.L."/>
            <person name="Horwitz B.A."/>
            <person name="Barry K.W."/>
            <person name="Condon B.J."/>
            <person name="Copeland A.C."/>
            <person name="Dhillon B."/>
            <person name="Glaser F."/>
            <person name="Hesse C.N."/>
            <person name="Kosti I."/>
            <person name="LaButti K."/>
            <person name="Lindquist E.A."/>
            <person name="Lucas S."/>
            <person name="Salamov A.A."/>
            <person name="Bradshaw R.E."/>
            <person name="Ciuffetti L."/>
            <person name="Hamelin R.C."/>
            <person name="Kema G.H.J."/>
            <person name="Lawrence C."/>
            <person name="Scott J.A."/>
            <person name="Spatafora J.W."/>
            <person name="Turgeon B.G."/>
            <person name="de Wit P.J.G.M."/>
            <person name="Zhong S."/>
            <person name="Goodwin S.B."/>
            <person name="Grigoriev I.V."/>
        </authorList>
    </citation>
    <scope>NUCLEOTIDE SEQUENCE [LARGE SCALE GENOMIC DNA]</scope>
    <source>
        <strain evidence="8">28A</strain>
    </source>
</reference>
<reference evidence="7 8" key="2">
    <citation type="journal article" date="2013" name="PLoS Genet.">
        <title>Comparative genome structure, secondary metabolite, and effector coding capacity across Cochliobolus pathogens.</title>
        <authorList>
            <person name="Condon B.J."/>
            <person name="Leng Y."/>
            <person name="Wu D."/>
            <person name="Bushley K.E."/>
            <person name="Ohm R.A."/>
            <person name="Otillar R."/>
            <person name="Martin J."/>
            <person name="Schackwitz W."/>
            <person name="Grimwood J."/>
            <person name="MohdZainudin N."/>
            <person name="Xue C."/>
            <person name="Wang R."/>
            <person name="Manning V.A."/>
            <person name="Dhillon B."/>
            <person name="Tu Z.J."/>
            <person name="Steffenson B.J."/>
            <person name="Salamov A."/>
            <person name="Sun H."/>
            <person name="Lowry S."/>
            <person name="LaButti K."/>
            <person name="Han J."/>
            <person name="Copeland A."/>
            <person name="Lindquist E."/>
            <person name="Barry K."/>
            <person name="Schmutz J."/>
            <person name="Baker S.E."/>
            <person name="Ciuffetti L.M."/>
            <person name="Grigoriev I.V."/>
            <person name="Zhong S."/>
            <person name="Turgeon B.G."/>
        </authorList>
    </citation>
    <scope>NUCLEOTIDE SEQUENCE [LARGE SCALE GENOMIC DNA]</scope>
    <source>
        <strain evidence="8">28A</strain>
    </source>
</reference>
<feature type="transmembrane region" description="Helical" evidence="6">
    <location>
        <begin position="184"/>
        <end position="203"/>
    </location>
</feature>
<dbReference type="eggNOG" id="ENOG502SQ0T">
    <property type="taxonomic scope" value="Eukaryota"/>
</dbReference>
<dbReference type="InterPro" id="IPR007248">
    <property type="entry name" value="Mpv17_PMP22"/>
</dbReference>
<dbReference type="AlphaFoldDB" id="R0IDK7"/>
<keyword evidence="8" id="KW-1185">Reference proteome</keyword>
<protein>
    <recommendedName>
        <fullName evidence="9">Integral membrane protein-like protein</fullName>
    </recommendedName>
</protein>
<evidence type="ECO:0000256" key="5">
    <source>
        <dbReference type="ARBA" id="ARBA00023136"/>
    </source>
</evidence>
<evidence type="ECO:0000313" key="7">
    <source>
        <dbReference type="EMBL" id="EOA83435.1"/>
    </source>
</evidence>
<dbReference type="RefSeq" id="XP_008029149.1">
    <property type="nucleotide sequence ID" value="XM_008030958.1"/>
</dbReference>
<keyword evidence="5 6" id="KW-0472">Membrane</keyword>
<dbReference type="PANTHER" id="PTHR11266">
    <property type="entry name" value="PEROXISOMAL MEMBRANE PROTEIN 2, PXMP2 MPV17"/>
    <property type="match status" value="1"/>
</dbReference>
<evidence type="ECO:0000313" key="8">
    <source>
        <dbReference type="Proteomes" id="UP000016935"/>
    </source>
</evidence>
<evidence type="ECO:0008006" key="9">
    <source>
        <dbReference type="Google" id="ProtNLM"/>
    </source>
</evidence>